<organism evidence="9">
    <name type="scientific">Thermosulfurimonas dismutans</name>
    <dbReference type="NCBI Taxonomy" id="999894"/>
    <lineage>
        <taxon>Bacteria</taxon>
        <taxon>Pseudomonadati</taxon>
        <taxon>Thermodesulfobacteriota</taxon>
        <taxon>Thermodesulfobacteria</taxon>
        <taxon>Thermodesulfobacteriales</taxon>
        <taxon>Thermodesulfobacteriaceae</taxon>
        <taxon>Thermosulfurimonas</taxon>
    </lineage>
</organism>
<evidence type="ECO:0000259" key="6">
    <source>
        <dbReference type="Pfam" id="PF01368"/>
    </source>
</evidence>
<evidence type="ECO:0000313" key="9">
    <source>
        <dbReference type="EMBL" id="HFC96838.1"/>
    </source>
</evidence>
<evidence type="ECO:0000256" key="1">
    <source>
        <dbReference type="ARBA" id="ARBA00005915"/>
    </source>
</evidence>
<evidence type="ECO:0000256" key="4">
    <source>
        <dbReference type="ARBA" id="ARBA00022801"/>
    </source>
</evidence>
<gene>
    <name evidence="9" type="primary">recJ</name>
    <name evidence="9" type="ORF">ENJ40_00065</name>
</gene>
<keyword evidence="4" id="KW-0378">Hydrolase</keyword>
<feature type="domain" description="DHHA1" evidence="7">
    <location>
        <begin position="360"/>
        <end position="447"/>
    </location>
</feature>
<evidence type="ECO:0000259" key="7">
    <source>
        <dbReference type="Pfam" id="PF02272"/>
    </source>
</evidence>
<protein>
    <recommendedName>
        <fullName evidence="2">Single-stranded-DNA-specific exonuclease RecJ</fullName>
    </recommendedName>
</protein>
<dbReference type="Gene3D" id="3.90.1640.30">
    <property type="match status" value="1"/>
</dbReference>
<dbReference type="AlphaFoldDB" id="A0A7C3GDK3"/>
<dbReference type="InterPro" id="IPR051673">
    <property type="entry name" value="SSDNA_exonuclease_RecJ"/>
</dbReference>
<dbReference type="Pfam" id="PF02272">
    <property type="entry name" value="DHHA1"/>
    <property type="match status" value="1"/>
</dbReference>
<dbReference type="GO" id="GO:0006310">
    <property type="term" value="P:DNA recombination"/>
    <property type="evidence" value="ECO:0007669"/>
    <property type="project" value="InterPro"/>
</dbReference>
<dbReference type="InterPro" id="IPR041122">
    <property type="entry name" value="RecJ_OB"/>
</dbReference>
<dbReference type="PANTHER" id="PTHR30255">
    <property type="entry name" value="SINGLE-STRANDED-DNA-SPECIFIC EXONUCLEASE RECJ"/>
    <property type="match status" value="1"/>
</dbReference>
<evidence type="ECO:0000259" key="8">
    <source>
        <dbReference type="Pfam" id="PF17768"/>
    </source>
</evidence>
<accession>A0A7C3GDK3</accession>
<evidence type="ECO:0000256" key="5">
    <source>
        <dbReference type="ARBA" id="ARBA00022839"/>
    </source>
</evidence>
<dbReference type="GO" id="GO:0006281">
    <property type="term" value="P:DNA repair"/>
    <property type="evidence" value="ECO:0007669"/>
    <property type="project" value="InterPro"/>
</dbReference>
<reference evidence="9" key="1">
    <citation type="journal article" date="2020" name="mSystems">
        <title>Genome- and Community-Level Interaction Insights into Carbon Utilization and Element Cycling Functions of Hydrothermarchaeota in Hydrothermal Sediment.</title>
        <authorList>
            <person name="Zhou Z."/>
            <person name="Liu Y."/>
            <person name="Xu W."/>
            <person name="Pan J."/>
            <person name="Luo Z.H."/>
            <person name="Li M."/>
        </authorList>
    </citation>
    <scope>NUCLEOTIDE SEQUENCE [LARGE SCALE GENOMIC DNA]</scope>
    <source>
        <strain evidence="9">HyVt-483</strain>
    </source>
</reference>
<comment type="caution">
    <text evidence="9">The sequence shown here is derived from an EMBL/GenBank/DDBJ whole genome shotgun (WGS) entry which is preliminary data.</text>
</comment>
<keyword evidence="3" id="KW-0540">Nuclease</keyword>
<feature type="domain" description="RecJ OB" evidence="8">
    <location>
        <begin position="477"/>
        <end position="574"/>
    </location>
</feature>
<dbReference type="InterPro" id="IPR004610">
    <property type="entry name" value="RecJ"/>
</dbReference>
<keyword evidence="5 9" id="KW-0269">Exonuclease</keyword>
<dbReference type="NCBIfam" id="TIGR00644">
    <property type="entry name" value="recJ"/>
    <property type="match status" value="1"/>
</dbReference>
<dbReference type="InterPro" id="IPR038763">
    <property type="entry name" value="DHH_sf"/>
</dbReference>
<dbReference type="Pfam" id="PF01368">
    <property type="entry name" value="DHH"/>
    <property type="match status" value="1"/>
</dbReference>
<evidence type="ECO:0000256" key="2">
    <source>
        <dbReference type="ARBA" id="ARBA00019841"/>
    </source>
</evidence>
<name>A0A7C3GDK3_9BACT</name>
<proteinExistence type="inferred from homology"/>
<dbReference type="InterPro" id="IPR003156">
    <property type="entry name" value="DHHA1_dom"/>
</dbReference>
<evidence type="ECO:0000256" key="3">
    <source>
        <dbReference type="ARBA" id="ARBA00022722"/>
    </source>
</evidence>
<comment type="similarity">
    <text evidence="1">Belongs to the RecJ family.</text>
</comment>
<dbReference type="InterPro" id="IPR001667">
    <property type="entry name" value="DDH_dom"/>
</dbReference>
<dbReference type="Proteomes" id="UP000886043">
    <property type="component" value="Unassembled WGS sequence"/>
</dbReference>
<dbReference type="PANTHER" id="PTHR30255:SF2">
    <property type="entry name" value="SINGLE-STRANDED-DNA-SPECIFIC EXONUCLEASE RECJ"/>
    <property type="match status" value="1"/>
</dbReference>
<dbReference type="Pfam" id="PF17768">
    <property type="entry name" value="RecJ_OB"/>
    <property type="match status" value="1"/>
</dbReference>
<feature type="domain" description="DDH" evidence="6">
    <location>
        <begin position="83"/>
        <end position="239"/>
    </location>
</feature>
<dbReference type="EMBL" id="DRMH01000002">
    <property type="protein sequence ID" value="HFC96838.1"/>
    <property type="molecule type" value="Genomic_DNA"/>
</dbReference>
<dbReference type="GO" id="GO:0003676">
    <property type="term" value="F:nucleic acid binding"/>
    <property type="evidence" value="ECO:0007669"/>
    <property type="project" value="InterPro"/>
</dbReference>
<sequence>MSVRHYRWVLRLPPREVVQALVQEGGFPRLLAVFLANRGFREAGAARDFLFPDLSAFGDPMTIPGMLPAVQILAQALESGSPIGIYADYDVDGVTGAAILHLFLRELGGQTLVLFPHREKDGYGFHAHHLPYFRERGAGVVVTVDCGITNHDTVEEAKRLGLKVIVTDHHEIPGDLPPAEAVVTGKRLPPDSPFYPLCGAGTVLALIRGLRRYLLDRGYFAHRAVPNLKRYLDLAALGTVADMVPLRGENRLIAVFGLEELSQSPRPGIRALKEIAGIKGPVGTEEVLFRLAPRLNAAGRLREARLAFELLVSEDPNQAAELAQELNRLNSERQRVEEEVLSGILQSLPQDPPAGIVIHGEDWPLGVLGIVAGRVAEKFYRPVVVLTRKGEIFKGSGRSIPEVNLFETFRLCAEHLLGYGGHPAAGGVKLHPQSLESFRKTFARVVEDLLRQKGFDPAEDLRPRLTLEGQARLTEILDPDFVEGFRRLAPFGPGNPEPVLALSEFEVRQPRLMAEKHLRFILWQDGRGLSAVGFNFDPQVLTFINDGNGNLVVAATPWIAEYQGDEYLELRIHDFLKREGS</sequence>
<dbReference type="SUPFAM" id="SSF64182">
    <property type="entry name" value="DHH phosphoesterases"/>
    <property type="match status" value="1"/>
</dbReference>
<dbReference type="GO" id="GO:0008409">
    <property type="term" value="F:5'-3' exonuclease activity"/>
    <property type="evidence" value="ECO:0007669"/>
    <property type="project" value="InterPro"/>
</dbReference>
<dbReference type="Gene3D" id="3.10.310.30">
    <property type="match status" value="1"/>
</dbReference>